<accession>X1P5Z9</accession>
<name>X1P5Z9_9ZZZZ</name>
<dbReference type="Pfam" id="PF08447">
    <property type="entry name" value="PAS_3"/>
    <property type="match status" value="1"/>
</dbReference>
<feature type="non-terminal residue" evidence="8">
    <location>
        <position position="275"/>
    </location>
</feature>
<evidence type="ECO:0000256" key="4">
    <source>
        <dbReference type="ARBA" id="ARBA00022679"/>
    </source>
</evidence>
<dbReference type="InterPro" id="IPR052162">
    <property type="entry name" value="Sensor_kinase/Photoreceptor"/>
</dbReference>
<dbReference type="PANTHER" id="PTHR43304">
    <property type="entry name" value="PHYTOCHROME-LIKE PROTEIN CPH1"/>
    <property type="match status" value="1"/>
</dbReference>
<evidence type="ECO:0000256" key="1">
    <source>
        <dbReference type="ARBA" id="ARBA00000085"/>
    </source>
</evidence>
<proteinExistence type="predicted"/>
<reference evidence="8" key="1">
    <citation type="journal article" date="2014" name="Front. Microbiol.">
        <title>High frequency of phylogenetically diverse reductive dehalogenase-homologous genes in deep subseafloor sedimentary metagenomes.</title>
        <authorList>
            <person name="Kawai M."/>
            <person name="Futagami T."/>
            <person name="Toyoda A."/>
            <person name="Takaki Y."/>
            <person name="Nishi S."/>
            <person name="Hori S."/>
            <person name="Arai W."/>
            <person name="Tsubouchi T."/>
            <person name="Morono Y."/>
            <person name="Uchiyama I."/>
            <person name="Ito T."/>
            <person name="Fujiyama A."/>
            <person name="Inagaki F."/>
            <person name="Takami H."/>
        </authorList>
    </citation>
    <scope>NUCLEOTIDE SEQUENCE</scope>
    <source>
        <strain evidence="8">Expedition CK06-06</strain>
    </source>
</reference>
<dbReference type="CDD" id="cd00130">
    <property type="entry name" value="PAS"/>
    <property type="match status" value="1"/>
</dbReference>
<dbReference type="Gene3D" id="3.30.450.20">
    <property type="entry name" value="PAS domain"/>
    <property type="match status" value="1"/>
</dbReference>
<feature type="non-terminal residue" evidence="8">
    <location>
        <position position="1"/>
    </location>
</feature>
<dbReference type="SMART" id="SM00086">
    <property type="entry name" value="PAC"/>
    <property type="match status" value="1"/>
</dbReference>
<dbReference type="AlphaFoldDB" id="X1P5Z9"/>
<dbReference type="SUPFAM" id="SSF55785">
    <property type="entry name" value="PYP-like sensor domain (PAS domain)"/>
    <property type="match status" value="1"/>
</dbReference>
<keyword evidence="6" id="KW-0175">Coiled coil</keyword>
<keyword evidence="3" id="KW-0597">Phosphoprotein</keyword>
<evidence type="ECO:0000259" key="7">
    <source>
        <dbReference type="PROSITE" id="PS50113"/>
    </source>
</evidence>
<evidence type="ECO:0000256" key="6">
    <source>
        <dbReference type="SAM" id="Coils"/>
    </source>
</evidence>
<keyword evidence="4" id="KW-0808">Transferase</keyword>
<comment type="caution">
    <text evidence="8">The sequence shown here is derived from an EMBL/GenBank/DDBJ whole genome shotgun (WGS) entry which is preliminary data.</text>
</comment>
<sequence>PTYEAFEGFVHPDDLEFFNQSVEQALNGDKPYSVDVRMIRKDGTEWIMHAQATVYRDKDGNAVRFIGTQQDITKRKHLEEELRKHRHHLEELVEERTVKLAEAIEQLKQEIEERKRAEEALQEKTQDLGKRVKELNCLYGISHLVEKLGISLEKILQRATDLIPPSCQYPEITCARVILEDQIFTTKNFKETIWKQTSDIVMHGERIGTVEVCYLVEKPEMDEGPFLKEERYLIQAIAERLGHITELKQAEEEIRKLSSAVEQSIDGIAIGDLEP</sequence>
<organism evidence="8">
    <name type="scientific">marine sediment metagenome</name>
    <dbReference type="NCBI Taxonomy" id="412755"/>
    <lineage>
        <taxon>unclassified sequences</taxon>
        <taxon>metagenomes</taxon>
        <taxon>ecological metagenomes</taxon>
    </lineage>
</organism>
<evidence type="ECO:0000256" key="2">
    <source>
        <dbReference type="ARBA" id="ARBA00012438"/>
    </source>
</evidence>
<evidence type="ECO:0000313" key="8">
    <source>
        <dbReference type="EMBL" id="GAI26349.1"/>
    </source>
</evidence>
<dbReference type="PROSITE" id="PS50113">
    <property type="entry name" value="PAC"/>
    <property type="match status" value="1"/>
</dbReference>
<comment type="catalytic activity">
    <reaction evidence="1">
        <text>ATP + protein L-histidine = ADP + protein N-phospho-L-histidine.</text>
        <dbReference type="EC" id="2.7.13.3"/>
    </reaction>
</comment>
<dbReference type="InterPro" id="IPR000700">
    <property type="entry name" value="PAS-assoc_C"/>
</dbReference>
<evidence type="ECO:0000256" key="3">
    <source>
        <dbReference type="ARBA" id="ARBA00022553"/>
    </source>
</evidence>
<evidence type="ECO:0000256" key="5">
    <source>
        <dbReference type="ARBA" id="ARBA00022777"/>
    </source>
</evidence>
<dbReference type="InterPro" id="IPR035965">
    <property type="entry name" value="PAS-like_dom_sf"/>
</dbReference>
<dbReference type="EC" id="2.7.13.3" evidence="2"/>
<dbReference type="GO" id="GO:0004673">
    <property type="term" value="F:protein histidine kinase activity"/>
    <property type="evidence" value="ECO:0007669"/>
    <property type="project" value="UniProtKB-EC"/>
</dbReference>
<feature type="coiled-coil region" evidence="6">
    <location>
        <begin position="75"/>
        <end position="128"/>
    </location>
</feature>
<protein>
    <recommendedName>
        <fullName evidence="2">histidine kinase</fullName>
        <ecNumber evidence="2">2.7.13.3</ecNumber>
    </recommendedName>
</protein>
<keyword evidence="5" id="KW-0418">Kinase</keyword>
<dbReference type="PANTHER" id="PTHR43304:SF1">
    <property type="entry name" value="PAC DOMAIN-CONTAINING PROTEIN"/>
    <property type="match status" value="1"/>
</dbReference>
<feature type="domain" description="PAC" evidence="7">
    <location>
        <begin position="32"/>
        <end position="84"/>
    </location>
</feature>
<dbReference type="NCBIfam" id="TIGR00229">
    <property type="entry name" value="sensory_box"/>
    <property type="match status" value="1"/>
</dbReference>
<gene>
    <name evidence="8" type="ORF">S06H3_33981</name>
</gene>
<dbReference type="InterPro" id="IPR000014">
    <property type="entry name" value="PAS"/>
</dbReference>
<dbReference type="EMBL" id="BARV01020351">
    <property type="protein sequence ID" value="GAI26349.1"/>
    <property type="molecule type" value="Genomic_DNA"/>
</dbReference>
<dbReference type="InterPro" id="IPR013655">
    <property type="entry name" value="PAS_fold_3"/>
</dbReference>
<dbReference type="InterPro" id="IPR001610">
    <property type="entry name" value="PAC"/>
</dbReference>